<evidence type="ECO:0000313" key="3">
    <source>
        <dbReference type="Proteomes" id="UP001230188"/>
    </source>
</evidence>
<keyword evidence="3" id="KW-1185">Reference proteome</keyword>
<reference evidence="2" key="1">
    <citation type="submission" date="2023-01" db="EMBL/GenBank/DDBJ databases">
        <title>Metagenome sequencing of chrysophaentin producing Chrysophaeum taylorii.</title>
        <authorList>
            <person name="Davison J."/>
            <person name="Bewley C."/>
        </authorList>
    </citation>
    <scope>NUCLEOTIDE SEQUENCE</scope>
    <source>
        <strain evidence="2">NIES-1699</strain>
    </source>
</reference>
<gene>
    <name evidence="2" type="ORF">CTAYLR_002738</name>
</gene>
<feature type="compositionally biased region" description="Basic and acidic residues" evidence="1">
    <location>
        <begin position="477"/>
        <end position="491"/>
    </location>
</feature>
<proteinExistence type="predicted"/>
<protein>
    <submittedName>
        <fullName evidence="2">Uncharacterized protein</fullName>
    </submittedName>
</protein>
<sequence length="714" mass="77808">MERLSYYVNVSSQPVSLYAWCLLGPEEEEEGRAVATVERLMPGRCCAVSRRAVFGDALWLEVAPGYSGSRATIVAPCWLRNCAAVERISGPDDDDADAAPYYYKAAARDVALYSEPRRTASLAGDIGRWECVRCVERRWDATSNEMWARLDEGESARWACVSERRADASSGLALESVELTGFFLNAYARNYGVGQLPLRDAPSLVASTKVAALPPWVVVRALSLVLGERETTNTTKRQQRASSAAVGTLWVEIAMVERSCWAIHANANTGIVVLEPVRAAVARGESDAIFRNVYAKGALQLRSRDDFMAEATGRRHPAAAAAAAADGKKSVTLGACVGVRQLALAPTGQLWAECRPVVSPPSAPYAWAIARSLVDGAPTLARLIDQGEGPVLYRVAEDLAVRPAPRESTVSRVLARGSAFVGRRRAVDDRGELWIQLSDDEWVAESAGGVQDSAVAAPPGCAVLTLEPDDVDAQRAAAERSFGEEKIPPPRDDDDDDEDVVVDDESVLASLDTFAEAASRADGFEEDVVDETPLDPPALEVVVVVDVSETRWRRWCFSKKKPTKKIVARVSSRDPRATVALLHVETPERATTSEERLLADDRRRKTAVFSLEDSDAAILKATVASDDRRLASDPAVFHPDDREDDDDDRRTPKISSFFPCCCCCRRRRRSRTITTTSANPLDRRATSKKKTYARLPTTAHDDAAAAAAVFVEMV</sequence>
<comment type="caution">
    <text evidence="2">The sequence shown here is derived from an EMBL/GenBank/DDBJ whole genome shotgun (WGS) entry which is preliminary data.</text>
</comment>
<feature type="region of interest" description="Disordered" evidence="1">
    <location>
        <begin position="476"/>
        <end position="498"/>
    </location>
</feature>
<evidence type="ECO:0000256" key="1">
    <source>
        <dbReference type="SAM" id="MobiDB-lite"/>
    </source>
</evidence>
<dbReference type="Proteomes" id="UP001230188">
    <property type="component" value="Unassembled WGS sequence"/>
</dbReference>
<organism evidence="2 3">
    <name type="scientific">Chrysophaeum taylorii</name>
    <dbReference type="NCBI Taxonomy" id="2483200"/>
    <lineage>
        <taxon>Eukaryota</taxon>
        <taxon>Sar</taxon>
        <taxon>Stramenopiles</taxon>
        <taxon>Ochrophyta</taxon>
        <taxon>Pelagophyceae</taxon>
        <taxon>Pelagomonadales</taxon>
        <taxon>Pelagomonadaceae</taxon>
        <taxon>Chrysophaeum</taxon>
    </lineage>
</organism>
<accession>A0AAD7XL03</accession>
<dbReference type="EMBL" id="JAQMWT010000391">
    <property type="protein sequence ID" value="KAJ8602039.1"/>
    <property type="molecule type" value="Genomic_DNA"/>
</dbReference>
<dbReference type="AlphaFoldDB" id="A0AAD7XL03"/>
<evidence type="ECO:0000313" key="2">
    <source>
        <dbReference type="EMBL" id="KAJ8602039.1"/>
    </source>
</evidence>
<name>A0AAD7XL03_9STRA</name>